<feature type="transmembrane region" description="Helical" evidence="7">
    <location>
        <begin position="18"/>
        <end position="35"/>
    </location>
</feature>
<evidence type="ECO:0000256" key="4">
    <source>
        <dbReference type="ARBA" id="ARBA00023172"/>
    </source>
</evidence>
<dbReference type="GO" id="GO:0004386">
    <property type="term" value="F:helicase activity"/>
    <property type="evidence" value="ECO:0007669"/>
    <property type="project" value="UniProtKB-KW"/>
</dbReference>
<dbReference type="InterPro" id="IPR011114">
    <property type="entry name" value="RuvA_C"/>
</dbReference>
<comment type="domain">
    <text evidence="6">Has three domains with a flexible linker between the domains II and III and assumes an 'L' shape. Domain III is highly mobile and contacts RuvB.</text>
</comment>
<dbReference type="SUPFAM" id="SSF46929">
    <property type="entry name" value="DNA helicase RuvA subunit, C-terminal domain"/>
    <property type="match status" value="1"/>
</dbReference>
<dbReference type="CDD" id="cd14332">
    <property type="entry name" value="UBA_RuvA_C"/>
    <property type="match status" value="1"/>
</dbReference>
<dbReference type="InterPro" id="IPR012340">
    <property type="entry name" value="NA-bd_OB-fold"/>
</dbReference>
<keyword evidence="4 6" id="KW-0233">DNA recombination</keyword>
<evidence type="ECO:0000256" key="5">
    <source>
        <dbReference type="ARBA" id="ARBA00023204"/>
    </source>
</evidence>
<keyword evidence="2 6" id="KW-0227">DNA damage</keyword>
<comment type="similarity">
    <text evidence="6">Belongs to the RuvA family.</text>
</comment>
<dbReference type="SMART" id="SM00278">
    <property type="entry name" value="HhH1"/>
    <property type="match status" value="2"/>
</dbReference>
<dbReference type="Gene3D" id="2.40.50.140">
    <property type="entry name" value="Nucleic acid-binding proteins"/>
    <property type="match status" value="1"/>
</dbReference>
<organism evidence="9 10">
    <name type="scientific">Sphingobacterium griseoflavum</name>
    <dbReference type="NCBI Taxonomy" id="1474952"/>
    <lineage>
        <taxon>Bacteria</taxon>
        <taxon>Pseudomonadati</taxon>
        <taxon>Bacteroidota</taxon>
        <taxon>Sphingobacteriia</taxon>
        <taxon>Sphingobacteriales</taxon>
        <taxon>Sphingobacteriaceae</taxon>
        <taxon>Sphingobacterium</taxon>
    </lineage>
</organism>
<dbReference type="Gene3D" id="1.10.8.10">
    <property type="entry name" value="DNA helicase RuvA subunit, C-terminal domain"/>
    <property type="match status" value="1"/>
</dbReference>
<dbReference type="Pfam" id="PF01330">
    <property type="entry name" value="RuvA_N"/>
    <property type="match status" value="1"/>
</dbReference>
<evidence type="ECO:0000313" key="10">
    <source>
        <dbReference type="Proteomes" id="UP000620550"/>
    </source>
</evidence>
<evidence type="ECO:0000256" key="7">
    <source>
        <dbReference type="SAM" id="Phobius"/>
    </source>
</evidence>
<keyword evidence="7" id="KW-0472">Membrane</keyword>
<gene>
    <name evidence="6 9" type="primary">ruvA</name>
    <name evidence="9" type="ORF">GCM10017764_07660</name>
</gene>
<keyword evidence="3 6" id="KW-0238">DNA-binding</keyword>
<comment type="function">
    <text evidence="6">The RuvA-RuvB-RuvC complex processes Holliday junction (HJ) DNA during genetic recombination and DNA repair, while the RuvA-RuvB complex plays an important role in the rescue of blocked DNA replication forks via replication fork reversal (RFR). RuvA specifically binds to HJ cruciform DNA, conferring on it an open structure. The RuvB hexamer acts as an ATP-dependent pump, pulling dsDNA into and through the RuvAB complex. HJ branch migration allows RuvC to scan DNA until it finds its consensus sequence, where it cleaves and resolves the cruciform DNA.</text>
</comment>
<keyword evidence="9" id="KW-0067">ATP-binding</keyword>
<name>A0ABQ3HTW1_9SPHI</name>
<sequence>MLKCFDVFWVSDFHAQGALFYFLLLIFLFLMYDYFNGKLVFKAPTHVILDVAGIGYHIHISLTTYSLIKDQENCKLFVSFQVREDAQTLYGFATEGERQLFNHLISVSGIGPNTGRMMLSSISPEEIQAAIINGQVQIIQKIKGIGPKSAQRLILELQDKLKKQGPDALMPLPIAKQSIPEEALTALVMLGFGKPQAEKVLNSLVSSDASLSVEALIKAALKRL</sequence>
<keyword evidence="9" id="KW-0547">Nucleotide-binding</keyword>
<accession>A0ABQ3HTW1</accession>
<dbReference type="InterPro" id="IPR036267">
    <property type="entry name" value="RuvA_C_sf"/>
</dbReference>
<evidence type="ECO:0000256" key="3">
    <source>
        <dbReference type="ARBA" id="ARBA00023125"/>
    </source>
</evidence>
<dbReference type="InterPro" id="IPR003583">
    <property type="entry name" value="Hlx-hairpin-Hlx_DNA-bd_motif"/>
</dbReference>
<keyword evidence="9" id="KW-0347">Helicase</keyword>
<evidence type="ECO:0000259" key="8">
    <source>
        <dbReference type="SMART" id="SM00278"/>
    </source>
</evidence>
<dbReference type="EMBL" id="BNAF01000002">
    <property type="protein sequence ID" value="GHE23798.1"/>
    <property type="molecule type" value="Genomic_DNA"/>
</dbReference>
<protein>
    <recommendedName>
        <fullName evidence="6">Holliday junction branch migration complex subunit RuvA</fullName>
    </recommendedName>
</protein>
<dbReference type="HAMAP" id="MF_00031">
    <property type="entry name" value="DNA_HJ_migration_RuvA"/>
    <property type="match status" value="1"/>
</dbReference>
<dbReference type="Pfam" id="PF14520">
    <property type="entry name" value="HHH_5"/>
    <property type="match status" value="1"/>
</dbReference>
<keyword evidence="9" id="KW-0378">Hydrolase</keyword>
<dbReference type="Gene3D" id="1.10.150.20">
    <property type="entry name" value="5' to 3' exonuclease, C-terminal subdomain"/>
    <property type="match status" value="1"/>
</dbReference>
<dbReference type="InterPro" id="IPR000085">
    <property type="entry name" value="RuvA"/>
</dbReference>
<dbReference type="Proteomes" id="UP000620550">
    <property type="component" value="Unassembled WGS sequence"/>
</dbReference>
<keyword evidence="10" id="KW-1185">Reference proteome</keyword>
<comment type="subunit">
    <text evidence="6">Homotetramer. Forms an RuvA(8)-RuvB(12)-Holliday junction (HJ) complex. HJ DNA is sandwiched between 2 RuvA tetramers; dsDNA enters through RuvA and exits via RuvB. An RuvB hexamer assembles on each DNA strand where it exits the tetramer. Each RuvB hexamer is contacted by two RuvA subunits (via domain III) on 2 adjacent RuvB subunits; this complex drives branch migration. In the full resolvosome a probable DNA-RuvA(4)-RuvB(12)-RuvC(2) complex forms which resolves the HJ.</text>
</comment>
<comment type="caution">
    <text evidence="6">Lacks conserved residue(s) required for the propagation of feature annotation.</text>
</comment>
<reference evidence="10" key="1">
    <citation type="journal article" date="2019" name="Int. J. Syst. Evol. Microbiol.">
        <title>The Global Catalogue of Microorganisms (GCM) 10K type strain sequencing project: providing services to taxonomists for standard genome sequencing and annotation.</title>
        <authorList>
            <consortium name="The Broad Institute Genomics Platform"/>
            <consortium name="The Broad Institute Genome Sequencing Center for Infectious Disease"/>
            <person name="Wu L."/>
            <person name="Ma J."/>
        </authorList>
    </citation>
    <scope>NUCLEOTIDE SEQUENCE [LARGE SCALE GENOMIC DNA]</scope>
    <source>
        <strain evidence="10">CGMCC 1.12966</strain>
    </source>
</reference>
<keyword evidence="1 6" id="KW-0963">Cytoplasm</keyword>
<evidence type="ECO:0000256" key="2">
    <source>
        <dbReference type="ARBA" id="ARBA00022763"/>
    </source>
</evidence>
<dbReference type="SUPFAM" id="SSF47781">
    <property type="entry name" value="RuvA domain 2-like"/>
    <property type="match status" value="1"/>
</dbReference>
<dbReference type="SUPFAM" id="SSF50249">
    <property type="entry name" value="Nucleic acid-binding proteins"/>
    <property type="match status" value="1"/>
</dbReference>
<dbReference type="InterPro" id="IPR013849">
    <property type="entry name" value="DNA_helicase_Holl-junc_RuvA_I"/>
</dbReference>
<keyword evidence="7" id="KW-1133">Transmembrane helix</keyword>
<evidence type="ECO:0000256" key="6">
    <source>
        <dbReference type="HAMAP-Rule" id="MF_00031"/>
    </source>
</evidence>
<keyword evidence="7" id="KW-0812">Transmembrane</keyword>
<dbReference type="Pfam" id="PF07499">
    <property type="entry name" value="RuvA_C"/>
    <property type="match status" value="1"/>
</dbReference>
<dbReference type="InterPro" id="IPR010994">
    <property type="entry name" value="RuvA_2-like"/>
</dbReference>
<feature type="domain" description="Helix-hairpin-helix DNA-binding motif class 1" evidence="8">
    <location>
        <begin position="137"/>
        <end position="156"/>
    </location>
</feature>
<comment type="subcellular location">
    <subcellularLocation>
        <location evidence="6">Cytoplasm</location>
    </subcellularLocation>
</comment>
<dbReference type="NCBIfam" id="TIGR00084">
    <property type="entry name" value="ruvA"/>
    <property type="match status" value="1"/>
</dbReference>
<feature type="region of interest" description="Domain III" evidence="6">
    <location>
        <begin position="181"/>
        <end position="224"/>
    </location>
</feature>
<comment type="caution">
    <text evidence="9">The sequence shown here is derived from an EMBL/GenBank/DDBJ whole genome shotgun (WGS) entry which is preliminary data.</text>
</comment>
<keyword evidence="5 6" id="KW-0234">DNA repair</keyword>
<evidence type="ECO:0000313" key="9">
    <source>
        <dbReference type="EMBL" id="GHE23798.1"/>
    </source>
</evidence>
<proteinExistence type="inferred from homology"/>
<feature type="domain" description="Helix-hairpin-helix DNA-binding motif class 1" evidence="8">
    <location>
        <begin position="102"/>
        <end position="121"/>
    </location>
</feature>
<evidence type="ECO:0000256" key="1">
    <source>
        <dbReference type="ARBA" id="ARBA00022490"/>
    </source>
</evidence>